<dbReference type="EMBL" id="CACVAY010000145">
    <property type="protein sequence ID" value="CAA6827895.1"/>
    <property type="molecule type" value="Genomic_DNA"/>
</dbReference>
<evidence type="ECO:0000256" key="2">
    <source>
        <dbReference type="ARBA" id="ARBA00022692"/>
    </source>
</evidence>
<feature type="transmembrane region" description="Helical" evidence="5">
    <location>
        <begin position="53"/>
        <end position="74"/>
    </location>
</feature>
<evidence type="ECO:0000313" key="7">
    <source>
        <dbReference type="EMBL" id="CAA6827895.1"/>
    </source>
</evidence>
<evidence type="ECO:0000256" key="3">
    <source>
        <dbReference type="ARBA" id="ARBA00022989"/>
    </source>
</evidence>
<evidence type="ECO:0000256" key="5">
    <source>
        <dbReference type="SAM" id="Phobius"/>
    </source>
</evidence>
<dbReference type="Pfam" id="PF06271">
    <property type="entry name" value="RDD"/>
    <property type="match status" value="1"/>
</dbReference>
<accession>A0A6S6TZP0</accession>
<keyword evidence="3 5" id="KW-1133">Transmembrane helix</keyword>
<feature type="domain" description="RDD" evidence="6">
    <location>
        <begin position="8"/>
        <end position="148"/>
    </location>
</feature>
<evidence type="ECO:0000256" key="4">
    <source>
        <dbReference type="ARBA" id="ARBA00023136"/>
    </source>
</evidence>
<feature type="transmembrane region" description="Helical" evidence="5">
    <location>
        <begin position="95"/>
        <end position="120"/>
    </location>
</feature>
<organism evidence="7">
    <name type="scientific">uncultured Thiotrichaceae bacterium</name>
    <dbReference type="NCBI Taxonomy" id="298394"/>
    <lineage>
        <taxon>Bacteria</taxon>
        <taxon>Pseudomonadati</taxon>
        <taxon>Pseudomonadota</taxon>
        <taxon>Gammaproteobacteria</taxon>
        <taxon>Thiotrichales</taxon>
        <taxon>Thiotrichaceae</taxon>
        <taxon>environmental samples</taxon>
    </lineage>
</organism>
<protein>
    <recommendedName>
        <fullName evidence="6">RDD domain-containing protein</fullName>
    </recommendedName>
</protein>
<comment type="subcellular location">
    <subcellularLocation>
        <location evidence="1">Membrane</location>
        <topology evidence="1">Multi-pass membrane protein</topology>
    </subcellularLocation>
</comment>
<dbReference type="AlphaFoldDB" id="A0A6S6TZP0"/>
<reference evidence="7" key="1">
    <citation type="submission" date="2020-01" db="EMBL/GenBank/DDBJ databases">
        <authorList>
            <person name="Meier V. D."/>
            <person name="Meier V D."/>
        </authorList>
    </citation>
    <scope>NUCLEOTIDE SEQUENCE</scope>
    <source>
        <strain evidence="7">HLG_WM_MAG_07</strain>
    </source>
</reference>
<dbReference type="InterPro" id="IPR010432">
    <property type="entry name" value="RDD"/>
</dbReference>
<evidence type="ECO:0000259" key="6">
    <source>
        <dbReference type="Pfam" id="PF06271"/>
    </source>
</evidence>
<dbReference type="GO" id="GO:0016020">
    <property type="term" value="C:membrane"/>
    <property type="evidence" value="ECO:0007669"/>
    <property type="project" value="UniProtKB-SubCell"/>
</dbReference>
<feature type="transmembrane region" description="Helical" evidence="5">
    <location>
        <begin position="126"/>
        <end position="144"/>
    </location>
</feature>
<feature type="transmembrane region" description="Helical" evidence="5">
    <location>
        <begin position="21"/>
        <end position="41"/>
    </location>
</feature>
<proteinExistence type="predicted"/>
<name>A0A6S6TZP0_9GAMM</name>
<evidence type="ECO:0000256" key="1">
    <source>
        <dbReference type="ARBA" id="ARBA00004141"/>
    </source>
</evidence>
<sequence length="167" mass="18914">MADSYHIAPLHRRLIAMIYDFLLAGTFISVISSIASALLVWQEVTVEPNTALSNAFFSIQLLLGFIYLAFFWLRSGKTPGAWVWKIQNLSQEGRVITLIQAAIRYIVLLLILCGSFIIAYKGLNMSIMQSITMMFVGFAFIIIWSRFNKAGLMLHEDMSRTIGIDLR</sequence>
<keyword evidence="2 5" id="KW-0812">Transmembrane</keyword>
<keyword evidence="4 5" id="KW-0472">Membrane</keyword>
<gene>
    <name evidence="7" type="ORF">HELGO_WM8734</name>
</gene>